<feature type="transmembrane region" description="Helical" evidence="1">
    <location>
        <begin position="6"/>
        <end position="28"/>
    </location>
</feature>
<proteinExistence type="predicted"/>
<keyword evidence="1" id="KW-1133">Transmembrane helix</keyword>
<reference evidence="2" key="1">
    <citation type="submission" date="2018-05" db="EMBL/GenBank/DDBJ databases">
        <authorList>
            <person name="Lanie J.A."/>
            <person name="Ng W.-L."/>
            <person name="Kazmierczak K.M."/>
            <person name="Andrzejewski T.M."/>
            <person name="Davidsen T.M."/>
            <person name="Wayne K.J."/>
            <person name="Tettelin H."/>
            <person name="Glass J.I."/>
            <person name="Rusch D."/>
            <person name="Podicherti R."/>
            <person name="Tsui H.-C.T."/>
            <person name="Winkler M.E."/>
        </authorList>
    </citation>
    <scope>NUCLEOTIDE SEQUENCE</scope>
</reference>
<gene>
    <name evidence="2" type="ORF">METZ01_LOCUS497494</name>
</gene>
<dbReference type="AlphaFoldDB" id="A0A383DK00"/>
<organism evidence="2">
    <name type="scientific">marine metagenome</name>
    <dbReference type="NCBI Taxonomy" id="408172"/>
    <lineage>
        <taxon>unclassified sequences</taxon>
        <taxon>metagenomes</taxon>
        <taxon>ecological metagenomes</taxon>
    </lineage>
</organism>
<dbReference type="Gene3D" id="1.25.10.10">
    <property type="entry name" value="Leucine-rich Repeat Variant"/>
    <property type="match status" value="1"/>
</dbReference>
<sequence>MDPNKGGVLQVIITFFLNIALYVVYGILKVIYLFKKEEEFVEPSHVIPAPGQPISSFKLAQALNPKTEPLKLTRFSQDEDPYVRKAVCRNPSLPKAELEKLTKDQDKDVAKEALRILKNPDIKIEEKFPTQHGG</sequence>
<evidence type="ECO:0000313" key="2">
    <source>
        <dbReference type="EMBL" id="SVE44640.1"/>
    </source>
</evidence>
<dbReference type="InterPro" id="IPR016024">
    <property type="entry name" value="ARM-type_fold"/>
</dbReference>
<name>A0A383DK00_9ZZZZ</name>
<evidence type="ECO:0000256" key="1">
    <source>
        <dbReference type="SAM" id="Phobius"/>
    </source>
</evidence>
<dbReference type="EMBL" id="UINC01217858">
    <property type="protein sequence ID" value="SVE44640.1"/>
    <property type="molecule type" value="Genomic_DNA"/>
</dbReference>
<accession>A0A383DK00</accession>
<dbReference type="SUPFAM" id="SSF48371">
    <property type="entry name" value="ARM repeat"/>
    <property type="match status" value="1"/>
</dbReference>
<protein>
    <submittedName>
        <fullName evidence="2">Uncharacterized protein</fullName>
    </submittedName>
</protein>
<dbReference type="InterPro" id="IPR011989">
    <property type="entry name" value="ARM-like"/>
</dbReference>
<keyword evidence="1" id="KW-0812">Transmembrane</keyword>
<keyword evidence="1" id="KW-0472">Membrane</keyword>